<reference evidence="1 2" key="1">
    <citation type="submission" date="2019-06" db="EMBL/GenBank/DDBJ databases">
        <title>Whole genome sequence for Rhodospirillaceae sp. R148.</title>
        <authorList>
            <person name="Wang G."/>
        </authorList>
    </citation>
    <scope>NUCLEOTIDE SEQUENCE [LARGE SCALE GENOMIC DNA]</scope>
    <source>
        <strain evidence="1 2">R148</strain>
    </source>
</reference>
<proteinExistence type="predicted"/>
<dbReference type="AlphaFoldDB" id="A0A545TKK1"/>
<accession>A0A545TKK1</accession>
<dbReference type="InterPro" id="IPR009922">
    <property type="entry name" value="DUF1457"/>
</dbReference>
<gene>
    <name evidence="1" type="ORF">FKG95_19435</name>
</gene>
<dbReference type="EMBL" id="VHSH01000007">
    <property type="protein sequence ID" value="TQV77737.1"/>
    <property type="molecule type" value="Genomic_DNA"/>
</dbReference>
<dbReference type="OrthoDB" id="7366720at2"/>
<evidence type="ECO:0000313" key="1">
    <source>
        <dbReference type="EMBL" id="TQV77737.1"/>
    </source>
</evidence>
<sequence>MVVARKRPWGTGGDRQKQMCNGDDVLPRLQSPLHLEAYKYWRSKKSGDLLPGRDAIDPLELPSVLPWLNLVDVVRDGKKYRFRHRLIGTGIVERFGRDATGAWFEDIYDPAVTDAQVKSLMALVESRQAELALTPMPIAEKNFMTYQRLAMPLASDGITVDMIMIVIDFDEQRMT</sequence>
<organism evidence="1 2">
    <name type="scientific">Denitrobaculum tricleocarpae</name>
    <dbReference type="NCBI Taxonomy" id="2591009"/>
    <lineage>
        <taxon>Bacteria</taxon>
        <taxon>Pseudomonadati</taxon>
        <taxon>Pseudomonadota</taxon>
        <taxon>Alphaproteobacteria</taxon>
        <taxon>Rhodospirillales</taxon>
        <taxon>Rhodospirillaceae</taxon>
        <taxon>Denitrobaculum</taxon>
    </lineage>
</organism>
<evidence type="ECO:0000313" key="2">
    <source>
        <dbReference type="Proteomes" id="UP000315252"/>
    </source>
</evidence>
<dbReference type="RefSeq" id="WP_142898080.1">
    <property type="nucleotide sequence ID" value="NZ_ML660058.1"/>
</dbReference>
<protein>
    <submittedName>
        <fullName evidence="1">PAS domain-containing protein</fullName>
    </submittedName>
</protein>
<keyword evidence="2" id="KW-1185">Reference proteome</keyword>
<dbReference type="Proteomes" id="UP000315252">
    <property type="component" value="Unassembled WGS sequence"/>
</dbReference>
<dbReference type="Pfam" id="PF07310">
    <property type="entry name" value="PAS_5"/>
    <property type="match status" value="1"/>
</dbReference>
<name>A0A545TKK1_9PROT</name>
<comment type="caution">
    <text evidence="1">The sequence shown here is derived from an EMBL/GenBank/DDBJ whole genome shotgun (WGS) entry which is preliminary data.</text>
</comment>